<keyword evidence="1" id="KW-0472">Membrane</keyword>
<accession>A0A1I3NI00</accession>
<name>A0A1I3NI00_9PLAN</name>
<dbReference type="RefSeq" id="WP_139228573.1">
    <property type="nucleotide sequence ID" value="NZ_FOQD01000015.1"/>
</dbReference>
<dbReference type="OrthoDB" id="290908at2"/>
<evidence type="ECO:0000313" key="2">
    <source>
        <dbReference type="EMBL" id="SFJ08964.1"/>
    </source>
</evidence>
<dbReference type="EMBL" id="FOQD01000015">
    <property type="protein sequence ID" value="SFJ08964.1"/>
    <property type="molecule type" value="Genomic_DNA"/>
</dbReference>
<feature type="transmembrane region" description="Helical" evidence="1">
    <location>
        <begin position="272"/>
        <end position="292"/>
    </location>
</feature>
<keyword evidence="1" id="KW-1133">Transmembrane helix</keyword>
<feature type="transmembrane region" description="Helical" evidence="1">
    <location>
        <begin position="12"/>
        <end position="37"/>
    </location>
</feature>
<keyword evidence="3" id="KW-1185">Reference proteome</keyword>
<feature type="transmembrane region" description="Helical" evidence="1">
    <location>
        <begin position="240"/>
        <end position="260"/>
    </location>
</feature>
<feature type="transmembrane region" description="Helical" evidence="1">
    <location>
        <begin position="341"/>
        <end position="361"/>
    </location>
</feature>
<reference evidence="3" key="1">
    <citation type="submission" date="2016-10" db="EMBL/GenBank/DDBJ databases">
        <authorList>
            <person name="Varghese N."/>
            <person name="Submissions S."/>
        </authorList>
    </citation>
    <scope>NUCLEOTIDE SEQUENCE [LARGE SCALE GENOMIC DNA]</scope>
    <source>
        <strain evidence="3">DSM 26348</strain>
    </source>
</reference>
<proteinExistence type="predicted"/>
<dbReference type="AlphaFoldDB" id="A0A1I3NI00"/>
<dbReference type="Proteomes" id="UP000199518">
    <property type="component" value="Unassembled WGS sequence"/>
</dbReference>
<gene>
    <name evidence="2" type="ORF">SAMN05421753_115108</name>
</gene>
<evidence type="ECO:0000256" key="1">
    <source>
        <dbReference type="SAM" id="Phobius"/>
    </source>
</evidence>
<dbReference type="STRING" id="1576369.SAMN05421753_115108"/>
<keyword evidence="1" id="KW-0812">Transmembrane</keyword>
<organism evidence="2 3">
    <name type="scientific">Planctomicrobium piriforme</name>
    <dbReference type="NCBI Taxonomy" id="1576369"/>
    <lineage>
        <taxon>Bacteria</taxon>
        <taxon>Pseudomonadati</taxon>
        <taxon>Planctomycetota</taxon>
        <taxon>Planctomycetia</taxon>
        <taxon>Planctomycetales</taxon>
        <taxon>Planctomycetaceae</taxon>
        <taxon>Planctomicrobium</taxon>
    </lineage>
</organism>
<protein>
    <submittedName>
        <fullName evidence="2">Uncharacterized protein</fullName>
    </submittedName>
</protein>
<evidence type="ECO:0000313" key="3">
    <source>
        <dbReference type="Proteomes" id="UP000199518"/>
    </source>
</evidence>
<feature type="transmembrane region" description="Helical" evidence="1">
    <location>
        <begin position="97"/>
        <end position="118"/>
    </location>
</feature>
<feature type="transmembrane region" description="Helical" evidence="1">
    <location>
        <begin position="124"/>
        <end position="145"/>
    </location>
</feature>
<sequence length="387" mass="43449">MMASLRTWCRRVAPPAVCVWAAFVFWLFGAFGIPLLLSLSGLPLSELMQFSLGRYPAVFSAGLYGVYRVAAFHPFFRPKYRQWLEQTPWHGEHPLPLGPVHLVTQDFVFILVGTLLTLFDSQAYLYDVAATFMTAYLAALALGLAATGQLKLAYVVMFGLGAAMLLWEWPILLTLSLCALYFVAANGLRISLDEFDRWNEVMIFGIPVKEVIHTDSKSRQFGWPFDQLSPGRFPFIQTPFTAFALALLAGWWALVILLWMPDEQMPQLISSYFIFALSCIVFRTVAYAYGYYPPLSLDARLRLFRWIIAGYDQIFIAPFLILLAIWGTSAGIEYGLLTDTVGLPALVFVSLLIAIGCPPTLEKWRLTGEHRIAPTSLSSSSELVRTQ</sequence>
<feature type="transmembrane region" description="Helical" evidence="1">
    <location>
        <begin position="152"/>
        <end position="167"/>
    </location>
</feature>
<feature type="transmembrane region" description="Helical" evidence="1">
    <location>
        <begin position="304"/>
        <end position="329"/>
    </location>
</feature>
<feature type="transmembrane region" description="Helical" evidence="1">
    <location>
        <begin position="57"/>
        <end position="76"/>
    </location>
</feature>